<reference evidence="2 3" key="1">
    <citation type="journal article" date="2019" name="Sci. Transl. Med.">
        <title>Quorum sensing between bacterial species on the skin protects against epidermal injury in atopic dermatitis.</title>
        <authorList>
            <person name="Williams M.R."/>
        </authorList>
    </citation>
    <scope>NUCLEOTIDE SEQUENCE [LARGE SCALE GENOMIC DNA]</scope>
    <source>
        <strain evidence="2 3">H8</strain>
    </source>
</reference>
<accession>A0A7Z8E1W4</accession>
<dbReference type="EMBL" id="SCHC01000101">
    <property type="protein sequence ID" value="TBW74306.1"/>
    <property type="molecule type" value="Genomic_DNA"/>
</dbReference>
<sequence>MKSLQLVKYDLISILKSPYTYLAFILVIGMTVFQASMMANYSSAHKVNIDMVFNLANWLFLFAGLLFIIKTITRDYSQGTIQLFMSRITSRMG</sequence>
<keyword evidence="1" id="KW-0812">Transmembrane</keyword>
<comment type="caution">
    <text evidence="2">The sequence shown here is derived from an EMBL/GenBank/DDBJ whole genome shotgun (WGS) entry which is preliminary data.</text>
</comment>
<gene>
    <name evidence="2" type="primary">pmtD</name>
    <name evidence="2" type="ORF">EQ811_12875</name>
</gene>
<evidence type="ECO:0000313" key="3">
    <source>
        <dbReference type="Proteomes" id="UP000291949"/>
    </source>
</evidence>
<proteinExistence type="predicted"/>
<feature type="transmembrane region" description="Helical" evidence="1">
    <location>
        <begin position="51"/>
        <end position="69"/>
    </location>
</feature>
<organism evidence="2 3">
    <name type="scientific">Staphylococcus capitis</name>
    <dbReference type="NCBI Taxonomy" id="29388"/>
    <lineage>
        <taxon>Bacteria</taxon>
        <taxon>Bacillati</taxon>
        <taxon>Bacillota</taxon>
        <taxon>Bacilli</taxon>
        <taxon>Bacillales</taxon>
        <taxon>Staphylococcaceae</taxon>
        <taxon>Staphylococcus</taxon>
    </lineage>
</organism>
<dbReference type="AlphaFoldDB" id="A0A7Z8E1W4"/>
<feature type="non-terminal residue" evidence="2">
    <location>
        <position position="93"/>
    </location>
</feature>
<keyword evidence="1" id="KW-1133">Transmembrane helix</keyword>
<feature type="transmembrane region" description="Helical" evidence="1">
    <location>
        <begin position="21"/>
        <end position="39"/>
    </location>
</feature>
<protein>
    <submittedName>
        <fullName evidence="2">Phenol-soluble modulin export ABC transporter permease subunit PmtD</fullName>
    </submittedName>
</protein>
<keyword evidence="1" id="KW-0472">Membrane</keyword>
<name>A0A7Z8E1W4_STACP</name>
<evidence type="ECO:0000256" key="1">
    <source>
        <dbReference type="SAM" id="Phobius"/>
    </source>
</evidence>
<dbReference type="Proteomes" id="UP000291949">
    <property type="component" value="Unassembled WGS sequence"/>
</dbReference>
<evidence type="ECO:0000313" key="2">
    <source>
        <dbReference type="EMBL" id="TBW74306.1"/>
    </source>
</evidence>